<organism evidence="3">
    <name type="scientific">Methylophaga aminisulfidivorans</name>
    <dbReference type="NCBI Taxonomy" id="230105"/>
    <lineage>
        <taxon>Bacteria</taxon>
        <taxon>Pseudomonadati</taxon>
        <taxon>Pseudomonadota</taxon>
        <taxon>Gammaproteobacteria</taxon>
        <taxon>Thiotrichales</taxon>
        <taxon>Piscirickettsiaceae</taxon>
        <taxon>Methylophaga</taxon>
    </lineage>
</organism>
<dbReference type="GO" id="GO:0006355">
    <property type="term" value="P:regulation of DNA-templated transcription"/>
    <property type="evidence" value="ECO:0007669"/>
    <property type="project" value="InterPro"/>
</dbReference>
<name>A0A7C2AAZ8_9GAMM</name>
<accession>A0A7C2AAZ8</accession>
<comment type="caution">
    <text evidence="3">The sequence shown here is derived from an EMBL/GenBank/DDBJ whole genome shotgun (WGS) entry which is preliminary data.</text>
</comment>
<feature type="modified residue" description="4-aspartylphosphate" evidence="1">
    <location>
        <position position="130"/>
    </location>
</feature>
<dbReference type="InterPro" id="IPR011006">
    <property type="entry name" value="CheY-like_superfamily"/>
</dbReference>
<protein>
    <submittedName>
        <fullName evidence="3">Response regulator</fullName>
    </submittedName>
</protein>
<dbReference type="EMBL" id="DRHY01000133">
    <property type="protein sequence ID" value="HEC73913.1"/>
    <property type="molecule type" value="Genomic_DNA"/>
</dbReference>
<dbReference type="Gene3D" id="1.10.1660.10">
    <property type="match status" value="1"/>
</dbReference>
<dbReference type="InterPro" id="IPR001789">
    <property type="entry name" value="Sig_transdc_resp-reg_receiver"/>
</dbReference>
<dbReference type="InterPro" id="IPR000551">
    <property type="entry name" value="MerR-type_HTH_dom"/>
</dbReference>
<sequence length="202" mass="22743">MEERLYTTTQLAKELSVTARTIQLWANNGLIHVEKTLGGHRRISEKEALRLAKKLGKKLKLDSVTPNASIPVDASLNIVIIDNDLDFLKLYESQFSNWNKSLPINLHTADNGIDGLLLIGAYKPNLIIVDLDLSQFDVIEMVNTLSENPMIRHCKIMLVSHHDKNDVDAVKKIPVSVIIEEKPVSFARIKRLVEEIDSELKG</sequence>
<gene>
    <name evidence="3" type="ORF">ENI26_06010</name>
</gene>
<evidence type="ECO:0000259" key="2">
    <source>
        <dbReference type="PROSITE" id="PS50110"/>
    </source>
</evidence>
<dbReference type="Proteomes" id="UP000886384">
    <property type="component" value="Unassembled WGS sequence"/>
</dbReference>
<evidence type="ECO:0000256" key="1">
    <source>
        <dbReference type="PROSITE-ProRule" id="PRU00169"/>
    </source>
</evidence>
<dbReference type="CDD" id="cd00156">
    <property type="entry name" value="REC"/>
    <property type="match status" value="1"/>
</dbReference>
<dbReference type="GO" id="GO:0000160">
    <property type="term" value="P:phosphorelay signal transduction system"/>
    <property type="evidence" value="ECO:0007669"/>
    <property type="project" value="InterPro"/>
</dbReference>
<dbReference type="SUPFAM" id="SSF46955">
    <property type="entry name" value="Putative DNA-binding domain"/>
    <property type="match status" value="1"/>
</dbReference>
<dbReference type="SUPFAM" id="SSF52172">
    <property type="entry name" value="CheY-like"/>
    <property type="match status" value="1"/>
</dbReference>
<reference evidence="3" key="1">
    <citation type="journal article" date="2020" name="mSystems">
        <title>Genome- and Community-Level Interaction Insights into Carbon Utilization and Element Cycling Functions of Hydrothermarchaeota in Hydrothermal Sediment.</title>
        <authorList>
            <person name="Zhou Z."/>
            <person name="Liu Y."/>
            <person name="Xu W."/>
            <person name="Pan J."/>
            <person name="Luo Z.H."/>
            <person name="Li M."/>
        </authorList>
    </citation>
    <scope>NUCLEOTIDE SEQUENCE [LARGE SCALE GENOMIC DNA]</scope>
    <source>
        <strain evidence="3">HyVt-380</strain>
    </source>
</reference>
<keyword evidence="1" id="KW-0597">Phosphoprotein</keyword>
<dbReference type="GO" id="GO:0003677">
    <property type="term" value="F:DNA binding"/>
    <property type="evidence" value="ECO:0007669"/>
    <property type="project" value="InterPro"/>
</dbReference>
<evidence type="ECO:0000313" key="3">
    <source>
        <dbReference type="EMBL" id="HEC73913.1"/>
    </source>
</evidence>
<proteinExistence type="predicted"/>
<feature type="domain" description="Response regulatory" evidence="2">
    <location>
        <begin position="77"/>
        <end position="197"/>
    </location>
</feature>
<dbReference type="PROSITE" id="PS50110">
    <property type="entry name" value="RESPONSE_REGULATORY"/>
    <property type="match status" value="1"/>
</dbReference>
<dbReference type="InterPro" id="IPR009061">
    <property type="entry name" value="DNA-bd_dom_put_sf"/>
</dbReference>
<dbReference type="AlphaFoldDB" id="A0A7C2AAZ8"/>
<dbReference type="Gene3D" id="3.40.50.2300">
    <property type="match status" value="1"/>
</dbReference>
<dbReference type="Pfam" id="PF00072">
    <property type="entry name" value="Response_reg"/>
    <property type="match status" value="1"/>
</dbReference>
<dbReference type="Pfam" id="PF00376">
    <property type="entry name" value="MerR"/>
    <property type="match status" value="1"/>
</dbReference>